<name>A0A8J7G7X1_9ACTN</name>
<evidence type="ECO:0000313" key="6">
    <source>
        <dbReference type="EMBL" id="MBG6134575.1"/>
    </source>
</evidence>
<dbReference type="Proteomes" id="UP000622552">
    <property type="component" value="Unassembled WGS sequence"/>
</dbReference>
<keyword evidence="3 6" id="KW-0238">DNA-binding</keyword>
<dbReference type="GO" id="GO:0003700">
    <property type="term" value="F:DNA-binding transcription factor activity"/>
    <property type="evidence" value="ECO:0007669"/>
    <property type="project" value="InterPro"/>
</dbReference>
<feature type="domain" description="HTH lysR-type" evidence="5">
    <location>
        <begin position="1"/>
        <end position="59"/>
    </location>
</feature>
<dbReference type="Gene3D" id="1.10.10.10">
    <property type="entry name" value="Winged helix-like DNA-binding domain superfamily/Winged helix DNA-binding domain"/>
    <property type="match status" value="1"/>
</dbReference>
<dbReference type="PANTHER" id="PTHR30346:SF0">
    <property type="entry name" value="HCA OPERON TRANSCRIPTIONAL ACTIVATOR HCAR"/>
    <property type="match status" value="1"/>
</dbReference>
<dbReference type="Gene3D" id="3.40.190.10">
    <property type="entry name" value="Periplasmic binding protein-like II"/>
    <property type="match status" value="2"/>
</dbReference>
<dbReference type="AlphaFoldDB" id="A0A8J7G7X1"/>
<dbReference type="GO" id="GO:0003677">
    <property type="term" value="F:DNA binding"/>
    <property type="evidence" value="ECO:0007669"/>
    <property type="project" value="UniProtKB-KW"/>
</dbReference>
<dbReference type="InterPro" id="IPR036388">
    <property type="entry name" value="WH-like_DNA-bd_sf"/>
</dbReference>
<dbReference type="Pfam" id="PF03466">
    <property type="entry name" value="LysR_substrate"/>
    <property type="match status" value="1"/>
</dbReference>
<dbReference type="PANTHER" id="PTHR30346">
    <property type="entry name" value="TRANSCRIPTIONAL DUAL REGULATOR HCAR-RELATED"/>
    <property type="match status" value="1"/>
</dbReference>
<dbReference type="InterPro" id="IPR005119">
    <property type="entry name" value="LysR_subst-bd"/>
</dbReference>
<comment type="similarity">
    <text evidence="1">Belongs to the LysR transcriptional regulatory family.</text>
</comment>
<keyword evidence="7" id="KW-1185">Reference proteome</keyword>
<organism evidence="6 7">
    <name type="scientific">Longispora fulva</name>
    <dbReference type="NCBI Taxonomy" id="619741"/>
    <lineage>
        <taxon>Bacteria</taxon>
        <taxon>Bacillati</taxon>
        <taxon>Actinomycetota</taxon>
        <taxon>Actinomycetes</taxon>
        <taxon>Micromonosporales</taxon>
        <taxon>Micromonosporaceae</taxon>
        <taxon>Longispora</taxon>
    </lineage>
</organism>
<reference evidence="6" key="1">
    <citation type="submission" date="2020-11" db="EMBL/GenBank/DDBJ databases">
        <title>Sequencing the genomes of 1000 actinobacteria strains.</title>
        <authorList>
            <person name="Klenk H.-P."/>
        </authorList>
    </citation>
    <scope>NUCLEOTIDE SEQUENCE</scope>
    <source>
        <strain evidence="6">DSM 45356</strain>
    </source>
</reference>
<dbReference type="RefSeq" id="WP_197001792.1">
    <property type="nucleotide sequence ID" value="NZ_BONS01000023.1"/>
</dbReference>
<dbReference type="GO" id="GO:0032993">
    <property type="term" value="C:protein-DNA complex"/>
    <property type="evidence" value="ECO:0007669"/>
    <property type="project" value="TreeGrafter"/>
</dbReference>
<keyword evidence="4" id="KW-0804">Transcription</keyword>
<proteinExistence type="inferred from homology"/>
<accession>A0A8J7G7X1</accession>
<sequence>MEIRDIEIFLTLAEELHFGRTATRLHVSQARVSQAISQQERRLGSPLFDRSNRRQIRLTAVGRQLRDDLRPVYVGLRDSLDRARMASRGVTARLRVGLLPFNVAELQPYWRTFRAQYPQWELQIRVAPYVRPFDMLRAGDFDVLVVWLPVEEPDLTVGPTLFTDPRVLAVSTEHELAGRLSIPQEALADFANATAPDMPDYWEDSYLPFHASGGKVIERPELVTNADELITLVTNGEIVHPFPSHVTRYWSMPHVRFVPIPDMPRLSYALVWHTESENDVVRALARTVRDLGAVAFH</sequence>
<evidence type="ECO:0000256" key="4">
    <source>
        <dbReference type="ARBA" id="ARBA00023163"/>
    </source>
</evidence>
<dbReference type="EMBL" id="JADOUF010000001">
    <property type="protein sequence ID" value="MBG6134575.1"/>
    <property type="molecule type" value="Genomic_DNA"/>
</dbReference>
<evidence type="ECO:0000313" key="7">
    <source>
        <dbReference type="Proteomes" id="UP000622552"/>
    </source>
</evidence>
<evidence type="ECO:0000256" key="1">
    <source>
        <dbReference type="ARBA" id="ARBA00009437"/>
    </source>
</evidence>
<dbReference type="InterPro" id="IPR036390">
    <property type="entry name" value="WH_DNA-bd_sf"/>
</dbReference>
<dbReference type="SUPFAM" id="SSF53850">
    <property type="entry name" value="Periplasmic binding protein-like II"/>
    <property type="match status" value="1"/>
</dbReference>
<protein>
    <submittedName>
        <fullName evidence="6">DNA-binding transcriptional LysR family regulator</fullName>
    </submittedName>
</protein>
<dbReference type="InterPro" id="IPR000847">
    <property type="entry name" value="LysR_HTH_N"/>
</dbReference>
<evidence type="ECO:0000256" key="2">
    <source>
        <dbReference type="ARBA" id="ARBA00023015"/>
    </source>
</evidence>
<evidence type="ECO:0000259" key="5">
    <source>
        <dbReference type="PROSITE" id="PS50931"/>
    </source>
</evidence>
<evidence type="ECO:0000256" key="3">
    <source>
        <dbReference type="ARBA" id="ARBA00023125"/>
    </source>
</evidence>
<dbReference type="PROSITE" id="PS50931">
    <property type="entry name" value="HTH_LYSR"/>
    <property type="match status" value="1"/>
</dbReference>
<dbReference type="SUPFAM" id="SSF46785">
    <property type="entry name" value="Winged helix' DNA-binding domain"/>
    <property type="match status" value="1"/>
</dbReference>
<dbReference type="Pfam" id="PF00126">
    <property type="entry name" value="HTH_1"/>
    <property type="match status" value="1"/>
</dbReference>
<keyword evidence="2" id="KW-0805">Transcription regulation</keyword>
<gene>
    <name evidence="6" type="ORF">IW245_000769</name>
</gene>
<comment type="caution">
    <text evidence="6">The sequence shown here is derived from an EMBL/GenBank/DDBJ whole genome shotgun (WGS) entry which is preliminary data.</text>
</comment>